<organism evidence="9 10">
    <name type="scientific">Pleomassaria siparia CBS 279.74</name>
    <dbReference type="NCBI Taxonomy" id="1314801"/>
    <lineage>
        <taxon>Eukaryota</taxon>
        <taxon>Fungi</taxon>
        <taxon>Dikarya</taxon>
        <taxon>Ascomycota</taxon>
        <taxon>Pezizomycotina</taxon>
        <taxon>Dothideomycetes</taxon>
        <taxon>Pleosporomycetidae</taxon>
        <taxon>Pleosporales</taxon>
        <taxon>Pleomassariaceae</taxon>
        <taxon>Pleomassaria</taxon>
    </lineage>
</organism>
<evidence type="ECO:0000256" key="2">
    <source>
        <dbReference type="ARBA" id="ARBA00022692"/>
    </source>
</evidence>
<dbReference type="GO" id="GO:0016020">
    <property type="term" value="C:membrane"/>
    <property type="evidence" value="ECO:0007669"/>
    <property type="project" value="UniProtKB-SubCell"/>
</dbReference>
<dbReference type="Pfam" id="PF20684">
    <property type="entry name" value="Fung_rhodopsin"/>
    <property type="match status" value="1"/>
</dbReference>
<dbReference type="Proteomes" id="UP000799428">
    <property type="component" value="Unassembled WGS sequence"/>
</dbReference>
<evidence type="ECO:0000256" key="5">
    <source>
        <dbReference type="ARBA" id="ARBA00038359"/>
    </source>
</evidence>
<name>A0A6G1K407_9PLEO</name>
<gene>
    <name evidence="9" type="ORF">K504DRAFT_50295</name>
</gene>
<evidence type="ECO:0000256" key="4">
    <source>
        <dbReference type="ARBA" id="ARBA00023136"/>
    </source>
</evidence>
<feature type="transmembrane region" description="Helical" evidence="7">
    <location>
        <begin position="120"/>
        <end position="141"/>
    </location>
</feature>
<dbReference type="EMBL" id="MU005774">
    <property type="protein sequence ID" value="KAF2707107.1"/>
    <property type="molecule type" value="Genomic_DNA"/>
</dbReference>
<evidence type="ECO:0000256" key="6">
    <source>
        <dbReference type="SAM" id="MobiDB-lite"/>
    </source>
</evidence>
<comment type="similarity">
    <text evidence="5">Belongs to the SAT4 family.</text>
</comment>
<dbReference type="PANTHER" id="PTHR33048">
    <property type="entry name" value="PTH11-LIKE INTEGRAL MEMBRANE PROTEIN (AFU_ORTHOLOGUE AFUA_5G11245)"/>
    <property type="match status" value="1"/>
</dbReference>
<accession>A0A6G1K407</accession>
<protein>
    <recommendedName>
        <fullName evidence="8">Rhodopsin domain-containing protein</fullName>
    </recommendedName>
</protein>
<dbReference type="InterPro" id="IPR049326">
    <property type="entry name" value="Rhodopsin_dom_fungi"/>
</dbReference>
<feature type="transmembrane region" description="Helical" evidence="7">
    <location>
        <begin position="12"/>
        <end position="32"/>
    </location>
</feature>
<keyword evidence="2 7" id="KW-0812">Transmembrane</keyword>
<feature type="transmembrane region" description="Helical" evidence="7">
    <location>
        <begin position="44"/>
        <end position="67"/>
    </location>
</feature>
<feature type="region of interest" description="Disordered" evidence="6">
    <location>
        <begin position="323"/>
        <end position="383"/>
    </location>
</feature>
<evidence type="ECO:0000256" key="1">
    <source>
        <dbReference type="ARBA" id="ARBA00004141"/>
    </source>
</evidence>
<evidence type="ECO:0000256" key="3">
    <source>
        <dbReference type="ARBA" id="ARBA00022989"/>
    </source>
</evidence>
<feature type="transmembrane region" description="Helical" evidence="7">
    <location>
        <begin position="235"/>
        <end position="260"/>
    </location>
</feature>
<evidence type="ECO:0000313" key="10">
    <source>
        <dbReference type="Proteomes" id="UP000799428"/>
    </source>
</evidence>
<evidence type="ECO:0000256" key="7">
    <source>
        <dbReference type="SAM" id="Phobius"/>
    </source>
</evidence>
<evidence type="ECO:0000313" key="9">
    <source>
        <dbReference type="EMBL" id="KAF2707107.1"/>
    </source>
</evidence>
<keyword evidence="10" id="KW-1185">Reference proteome</keyword>
<dbReference type="AlphaFoldDB" id="A0A6G1K407"/>
<dbReference type="PANTHER" id="PTHR33048:SF55">
    <property type="entry name" value="INTEGRAL MEMBRANE PROTEIN"/>
    <property type="match status" value="1"/>
</dbReference>
<sequence length="383" mass="43427">MAGAHDEGKSAIIIITVLTVLATFFVLVRLQRRKSRGFLGPDDWVILAALVVMYEQNFWAYTLATLFGKPYGELTFKQQKWYHKTYFFGSIGYLFHVTMIKIAILISYKRIFGHIRWTRHAIYVMGMMSILWLIGAFLSFVPQCTPIIKALEPWRPGHCRKMQKWLWATSISNMIMDWLILLLPIVPLVGIRSQLETTGRVLAVASFAFGSLACVATSARALLNTWDYHEYATRVFLAAIATYAEPMVAIISACLPFLYINHFFARSLNRIRHPFHGAKDSTNDVLELDFIRTKANNLEYSVVPTSRTTRVVSRLSTWLPPGLSPVTRGTEPLAEIPSGEEDDDEQQMRSGGPFSANRTPQLAPLPPVARRRDWRPWRGSGSG</sequence>
<feature type="domain" description="Rhodopsin" evidence="8">
    <location>
        <begin position="32"/>
        <end position="258"/>
    </location>
</feature>
<proteinExistence type="inferred from homology"/>
<dbReference type="InterPro" id="IPR052337">
    <property type="entry name" value="SAT4-like"/>
</dbReference>
<feature type="transmembrane region" description="Helical" evidence="7">
    <location>
        <begin position="87"/>
        <end position="108"/>
    </location>
</feature>
<reference evidence="9" key="1">
    <citation type="journal article" date="2020" name="Stud. Mycol.">
        <title>101 Dothideomycetes genomes: a test case for predicting lifestyles and emergence of pathogens.</title>
        <authorList>
            <person name="Haridas S."/>
            <person name="Albert R."/>
            <person name="Binder M."/>
            <person name="Bloem J."/>
            <person name="Labutti K."/>
            <person name="Salamov A."/>
            <person name="Andreopoulos B."/>
            <person name="Baker S."/>
            <person name="Barry K."/>
            <person name="Bills G."/>
            <person name="Bluhm B."/>
            <person name="Cannon C."/>
            <person name="Castanera R."/>
            <person name="Culley D."/>
            <person name="Daum C."/>
            <person name="Ezra D."/>
            <person name="Gonzalez J."/>
            <person name="Henrissat B."/>
            <person name="Kuo A."/>
            <person name="Liang C."/>
            <person name="Lipzen A."/>
            <person name="Lutzoni F."/>
            <person name="Magnuson J."/>
            <person name="Mondo S."/>
            <person name="Nolan M."/>
            <person name="Ohm R."/>
            <person name="Pangilinan J."/>
            <person name="Park H.-J."/>
            <person name="Ramirez L."/>
            <person name="Alfaro M."/>
            <person name="Sun H."/>
            <person name="Tritt A."/>
            <person name="Yoshinaga Y."/>
            <person name="Zwiers L.-H."/>
            <person name="Turgeon B."/>
            <person name="Goodwin S."/>
            <person name="Spatafora J."/>
            <person name="Crous P."/>
            <person name="Grigoriev I."/>
        </authorList>
    </citation>
    <scope>NUCLEOTIDE SEQUENCE</scope>
    <source>
        <strain evidence="9">CBS 279.74</strain>
    </source>
</reference>
<feature type="transmembrane region" description="Helical" evidence="7">
    <location>
        <begin position="201"/>
        <end position="223"/>
    </location>
</feature>
<comment type="subcellular location">
    <subcellularLocation>
        <location evidence="1">Membrane</location>
        <topology evidence="1">Multi-pass membrane protein</topology>
    </subcellularLocation>
</comment>
<keyword evidence="4 7" id="KW-0472">Membrane</keyword>
<evidence type="ECO:0000259" key="8">
    <source>
        <dbReference type="Pfam" id="PF20684"/>
    </source>
</evidence>
<keyword evidence="3 7" id="KW-1133">Transmembrane helix</keyword>
<dbReference type="OrthoDB" id="10017208at2759"/>
<feature type="transmembrane region" description="Helical" evidence="7">
    <location>
        <begin position="165"/>
        <end position="189"/>
    </location>
</feature>